<dbReference type="InterPro" id="IPR018101">
    <property type="entry name" value="Transl_elong_Ts_CS"/>
</dbReference>
<evidence type="ECO:0000256" key="1">
    <source>
        <dbReference type="ARBA" id="ARBA00005532"/>
    </source>
</evidence>
<dbReference type="PANTHER" id="PTHR11741:SF0">
    <property type="entry name" value="ELONGATION FACTOR TS, MITOCHONDRIAL"/>
    <property type="match status" value="1"/>
</dbReference>
<proteinExistence type="inferred from homology"/>
<feature type="region of interest" description="Involved in Mg(2+) ion dislocation from EF-Tu" evidence="6">
    <location>
        <begin position="82"/>
        <end position="85"/>
    </location>
</feature>
<dbReference type="PANTHER" id="PTHR11741">
    <property type="entry name" value="ELONGATION FACTOR TS"/>
    <property type="match status" value="1"/>
</dbReference>
<dbReference type="Pfam" id="PF00889">
    <property type="entry name" value="EF_TS"/>
    <property type="match status" value="1"/>
</dbReference>
<organism evidence="10">
    <name type="scientific">Caldilinea aerophila</name>
    <dbReference type="NCBI Taxonomy" id="133453"/>
    <lineage>
        <taxon>Bacteria</taxon>
        <taxon>Bacillati</taxon>
        <taxon>Chloroflexota</taxon>
        <taxon>Caldilineae</taxon>
        <taxon>Caldilineales</taxon>
        <taxon>Caldilineaceae</taxon>
        <taxon>Caldilinea</taxon>
    </lineage>
</organism>
<dbReference type="Gene3D" id="3.30.479.20">
    <property type="entry name" value="Elongation factor Ts, dimerisation domain"/>
    <property type="match status" value="1"/>
</dbReference>
<keyword evidence="4 6" id="KW-0648">Protein biosynthesis</keyword>
<dbReference type="Gene3D" id="1.10.286.20">
    <property type="match status" value="1"/>
</dbReference>
<dbReference type="NCBIfam" id="TIGR00116">
    <property type="entry name" value="tsf"/>
    <property type="match status" value="2"/>
</dbReference>
<reference evidence="10" key="1">
    <citation type="journal article" date="2020" name="mSystems">
        <title>Genome- and Community-Level Interaction Insights into Carbon Utilization and Element Cycling Functions of Hydrothermarchaeota in Hydrothermal Sediment.</title>
        <authorList>
            <person name="Zhou Z."/>
            <person name="Liu Y."/>
            <person name="Xu W."/>
            <person name="Pan J."/>
            <person name="Luo Z.H."/>
            <person name="Li M."/>
        </authorList>
    </citation>
    <scope>NUCLEOTIDE SEQUENCE [LARGE SCALE GENOMIC DNA]</scope>
    <source>
        <strain evidence="10">SpSt-289</strain>
    </source>
</reference>
<gene>
    <name evidence="6 10" type="primary">tsf</name>
    <name evidence="10" type="ORF">ENQ20_00420</name>
</gene>
<dbReference type="InterPro" id="IPR009060">
    <property type="entry name" value="UBA-like_sf"/>
</dbReference>
<evidence type="ECO:0000259" key="9">
    <source>
        <dbReference type="Pfam" id="PF00889"/>
    </source>
</evidence>
<keyword evidence="6" id="KW-0963">Cytoplasm</keyword>
<evidence type="ECO:0000256" key="6">
    <source>
        <dbReference type="HAMAP-Rule" id="MF_00050"/>
    </source>
</evidence>
<comment type="similarity">
    <text evidence="1 6 7">Belongs to the EF-Ts family.</text>
</comment>
<dbReference type="InterPro" id="IPR036402">
    <property type="entry name" value="EF-Ts_dimer_sf"/>
</dbReference>
<dbReference type="FunFam" id="1.10.8.10:FF:000001">
    <property type="entry name" value="Elongation factor Ts"/>
    <property type="match status" value="1"/>
</dbReference>
<name>A0A7C1FDI6_9CHLR</name>
<dbReference type="CDD" id="cd14275">
    <property type="entry name" value="UBA_EF-Ts"/>
    <property type="match status" value="1"/>
</dbReference>
<feature type="domain" description="Translation elongation factor EFTs/EF1B dimerisation" evidence="9">
    <location>
        <begin position="56"/>
        <end position="197"/>
    </location>
</feature>
<evidence type="ECO:0000256" key="8">
    <source>
        <dbReference type="RuleBase" id="RU000643"/>
    </source>
</evidence>
<dbReference type="GO" id="GO:0003746">
    <property type="term" value="F:translation elongation factor activity"/>
    <property type="evidence" value="ECO:0007669"/>
    <property type="project" value="UniProtKB-UniRule"/>
</dbReference>
<accession>A0A7C1FDI6</accession>
<comment type="subcellular location">
    <subcellularLocation>
        <location evidence="6 8">Cytoplasm</location>
    </subcellularLocation>
</comment>
<dbReference type="SUPFAM" id="SSF46934">
    <property type="entry name" value="UBA-like"/>
    <property type="match status" value="1"/>
</dbReference>
<dbReference type="Gene3D" id="1.10.8.10">
    <property type="entry name" value="DNA helicase RuvA subunit, C-terminal domain"/>
    <property type="match status" value="1"/>
</dbReference>
<dbReference type="EMBL" id="DSMG01000004">
    <property type="protein sequence ID" value="HDX29939.1"/>
    <property type="molecule type" value="Genomic_DNA"/>
</dbReference>
<dbReference type="InterPro" id="IPR001816">
    <property type="entry name" value="Transl_elong_EFTs/EF1B"/>
</dbReference>
<dbReference type="GO" id="GO:0005737">
    <property type="term" value="C:cytoplasm"/>
    <property type="evidence" value="ECO:0007669"/>
    <property type="project" value="UniProtKB-SubCell"/>
</dbReference>
<evidence type="ECO:0000313" key="10">
    <source>
        <dbReference type="EMBL" id="HDX29939.1"/>
    </source>
</evidence>
<dbReference type="PROSITE" id="PS01126">
    <property type="entry name" value="EF_TS_1"/>
    <property type="match status" value="1"/>
</dbReference>
<dbReference type="InterPro" id="IPR014039">
    <property type="entry name" value="Transl_elong_EFTs/EF1B_dimer"/>
</dbReference>
<sequence>MAEITAEMVKQLREATNAGVLDCKKALTETNGDFDAAVEILRKKGLATAAKKAGREANEGLIGSYVHPGSKIASLVEVNCETDFVARTEEFQQLARDLAMHVTASRPRYISREDVPADVIAKEREIYRAEVSNSGKPAEVIERIVDGKLEKWFEEVCLLEQPFIKDPQITIKDLLTSRIASLGENIKIRRFCRFEVGAE</sequence>
<evidence type="ECO:0000256" key="4">
    <source>
        <dbReference type="ARBA" id="ARBA00022917"/>
    </source>
</evidence>
<evidence type="ECO:0000256" key="5">
    <source>
        <dbReference type="ARBA" id="ARBA00025453"/>
    </source>
</evidence>
<dbReference type="PROSITE" id="PS01127">
    <property type="entry name" value="EF_TS_2"/>
    <property type="match status" value="1"/>
</dbReference>
<evidence type="ECO:0000256" key="7">
    <source>
        <dbReference type="RuleBase" id="RU000642"/>
    </source>
</evidence>
<comment type="caution">
    <text evidence="10">The sequence shown here is derived from an EMBL/GenBank/DDBJ whole genome shotgun (WGS) entry which is preliminary data.</text>
</comment>
<evidence type="ECO:0000256" key="2">
    <source>
        <dbReference type="ARBA" id="ARBA00016956"/>
    </source>
</evidence>
<comment type="function">
    <text evidence="5 6 7">Associates with the EF-Tu.GDP complex and induces the exchange of GDP to GTP. It remains bound to the aminoacyl-tRNA.EF-Tu.GTP complex up to the GTP hydrolysis stage on the ribosome.</text>
</comment>
<dbReference type="AlphaFoldDB" id="A0A7C1FDI6"/>
<dbReference type="SUPFAM" id="SSF54713">
    <property type="entry name" value="Elongation factor Ts (EF-Ts), dimerisation domain"/>
    <property type="match status" value="1"/>
</dbReference>
<evidence type="ECO:0000256" key="3">
    <source>
        <dbReference type="ARBA" id="ARBA00022768"/>
    </source>
</evidence>
<protein>
    <recommendedName>
        <fullName evidence="2 6">Elongation factor Ts</fullName>
        <shortName evidence="6">EF-Ts</shortName>
    </recommendedName>
</protein>
<keyword evidence="3 6" id="KW-0251">Elongation factor</keyword>
<dbReference type="HAMAP" id="MF_00050">
    <property type="entry name" value="EF_Ts"/>
    <property type="match status" value="1"/>
</dbReference>
<dbReference type="FunFam" id="1.10.286.20:FF:000001">
    <property type="entry name" value="Elongation factor Ts"/>
    <property type="match status" value="1"/>
</dbReference>